<keyword evidence="2" id="KW-0614">Plasmid</keyword>
<name>W5SHD4_9SPIR</name>
<proteinExistence type="predicted"/>
<dbReference type="GO" id="GO:0005525">
    <property type="term" value="F:GTP binding"/>
    <property type="evidence" value="ECO:0007669"/>
    <property type="project" value="InterPro"/>
</dbReference>
<dbReference type="EMBL" id="CP004266">
    <property type="protein sequence ID" value="AHH06063.1"/>
    <property type="molecule type" value="Genomic_DNA"/>
</dbReference>
<dbReference type="InterPro" id="IPR005662">
    <property type="entry name" value="GTPase_Era-like"/>
</dbReference>
<geneLocation type="plasmid" evidence="2">
    <name>unnamed</name>
</geneLocation>
<accession>W5SHD4</accession>
<dbReference type="GO" id="GO:0019843">
    <property type="term" value="F:rRNA binding"/>
    <property type="evidence" value="ECO:0007669"/>
    <property type="project" value="TreeGrafter"/>
</dbReference>
<reference evidence="2" key="1">
    <citation type="submission" date="2013-02" db="EMBL/GenBank/DDBJ databases">
        <title>Comparative genomics of Borrelia species.</title>
        <authorList>
            <person name="Schwan T.G."/>
            <person name="Raffel S.J."/>
            <person name="Porcella S.F."/>
        </authorList>
    </citation>
    <scope>NUCLEOTIDE SEQUENCE</scope>
    <source>
        <strain evidence="2">FR64b</strain>
        <plasmid evidence="2">unnamed</plasmid>
    </source>
</reference>
<organism evidence="2">
    <name type="scientific">Borrelia miyamotoi FR64b</name>
    <dbReference type="NCBI Taxonomy" id="1292392"/>
    <lineage>
        <taxon>Bacteria</taxon>
        <taxon>Pseudomonadati</taxon>
        <taxon>Spirochaetota</taxon>
        <taxon>Spirochaetia</taxon>
        <taxon>Spirochaetales</taxon>
        <taxon>Borreliaceae</taxon>
        <taxon>Borrelia</taxon>
    </lineage>
</organism>
<dbReference type="PANTHER" id="PTHR42698">
    <property type="entry name" value="GTPASE ERA"/>
    <property type="match status" value="1"/>
</dbReference>
<dbReference type="Pfam" id="PF00009">
    <property type="entry name" value="GTP_EFTU"/>
    <property type="match status" value="1"/>
</dbReference>
<feature type="domain" description="Tr-type G" evidence="1">
    <location>
        <begin position="2"/>
        <end position="95"/>
    </location>
</feature>
<feature type="non-terminal residue" evidence="2">
    <location>
        <position position="140"/>
    </location>
</feature>
<dbReference type="Gene3D" id="3.40.50.300">
    <property type="entry name" value="P-loop containing nucleotide triphosphate hydrolases"/>
    <property type="match status" value="1"/>
</dbReference>
<dbReference type="InterPro" id="IPR027417">
    <property type="entry name" value="P-loop_NTPase"/>
</dbReference>
<dbReference type="InterPro" id="IPR000795">
    <property type="entry name" value="T_Tr_GTP-bd_dom"/>
</dbReference>
<dbReference type="GO" id="GO:0005829">
    <property type="term" value="C:cytosol"/>
    <property type="evidence" value="ECO:0007669"/>
    <property type="project" value="TreeGrafter"/>
</dbReference>
<evidence type="ECO:0000313" key="2">
    <source>
        <dbReference type="EMBL" id="AHH06063.1"/>
    </source>
</evidence>
<dbReference type="SUPFAM" id="SSF52540">
    <property type="entry name" value="P-loop containing nucleoside triphosphate hydrolases"/>
    <property type="match status" value="1"/>
</dbReference>
<dbReference type="HOGENOM" id="CLU_1839282_0_0_12"/>
<gene>
    <name evidence="2" type="ORF">BOM_1520</name>
</gene>
<sequence>MSNVYSAIKETELILYVIDIQDEPGIEENEILTIISKSKINFLVIINKIDLQKTKEREIMLFLKARGIKKENIIKISAEKKINIETIKDKIYANLKEGPIYYPEEYYTDQEMHLRISEIIRGITIKRLKEELPYSLYTEI</sequence>
<dbReference type="GO" id="GO:0043024">
    <property type="term" value="F:ribosomal small subunit binding"/>
    <property type="evidence" value="ECO:0007669"/>
    <property type="project" value="TreeGrafter"/>
</dbReference>
<dbReference type="PANTHER" id="PTHR42698:SF1">
    <property type="entry name" value="GTPASE ERA, MITOCHONDRIAL"/>
    <property type="match status" value="1"/>
</dbReference>
<dbReference type="GO" id="GO:0003924">
    <property type="term" value="F:GTPase activity"/>
    <property type="evidence" value="ECO:0007669"/>
    <property type="project" value="InterPro"/>
</dbReference>
<dbReference type="GO" id="GO:0000028">
    <property type="term" value="P:ribosomal small subunit assembly"/>
    <property type="evidence" value="ECO:0007669"/>
    <property type="project" value="TreeGrafter"/>
</dbReference>
<evidence type="ECO:0000259" key="1">
    <source>
        <dbReference type="Pfam" id="PF00009"/>
    </source>
</evidence>
<protein>
    <submittedName>
        <fullName evidence="2">GTP-binding protein era</fullName>
    </submittedName>
</protein>
<dbReference type="AlphaFoldDB" id="W5SHD4"/>